<name>A0ABS8T9V9_DATST</name>
<accession>A0ABS8T9V9</accession>
<gene>
    <name evidence="1" type="ORF">HAX54_004782</name>
</gene>
<dbReference type="EMBL" id="JACEIK010001224">
    <property type="protein sequence ID" value="MCD7467372.1"/>
    <property type="molecule type" value="Genomic_DNA"/>
</dbReference>
<dbReference type="Proteomes" id="UP000823775">
    <property type="component" value="Unassembled WGS sequence"/>
</dbReference>
<proteinExistence type="predicted"/>
<keyword evidence="2" id="KW-1185">Reference proteome</keyword>
<evidence type="ECO:0000313" key="1">
    <source>
        <dbReference type="EMBL" id="MCD7467372.1"/>
    </source>
</evidence>
<evidence type="ECO:0000313" key="2">
    <source>
        <dbReference type="Proteomes" id="UP000823775"/>
    </source>
</evidence>
<organism evidence="1 2">
    <name type="scientific">Datura stramonium</name>
    <name type="common">Jimsonweed</name>
    <name type="synonym">Common thornapple</name>
    <dbReference type="NCBI Taxonomy" id="4076"/>
    <lineage>
        <taxon>Eukaryota</taxon>
        <taxon>Viridiplantae</taxon>
        <taxon>Streptophyta</taxon>
        <taxon>Embryophyta</taxon>
        <taxon>Tracheophyta</taxon>
        <taxon>Spermatophyta</taxon>
        <taxon>Magnoliopsida</taxon>
        <taxon>eudicotyledons</taxon>
        <taxon>Gunneridae</taxon>
        <taxon>Pentapetalae</taxon>
        <taxon>asterids</taxon>
        <taxon>lamiids</taxon>
        <taxon>Solanales</taxon>
        <taxon>Solanaceae</taxon>
        <taxon>Solanoideae</taxon>
        <taxon>Datureae</taxon>
        <taxon>Datura</taxon>
    </lineage>
</organism>
<reference evidence="1 2" key="1">
    <citation type="journal article" date="2021" name="BMC Genomics">
        <title>Datura genome reveals duplications of psychoactive alkaloid biosynthetic genes and high mutation rate following tissue culture.</title>
        <authorList>
            <person name="Rajewski A."/>
            <person name="Carter-House D."/>
            <person name="Stajich J."/>
            <person name="Litt A."/>
        </authorList>
    </citation>
    <scope>NUCLEOTIDE SEQUENCE [LARGE SCALE GENOMIC DNA]</scope>
    <source>
        <strain evidence="1">AR-01</strain>
    </source>
</reference>
<comment type="caution">
    <text evidence="1">The sequence shown here is derived from an EMBL/GenBank/DDBJ whole genome shotgun (WGS) entry which is preliminary data.</text>
</comment>
<feature type="non-terminal residue" evidence="1">
    <location>
        <position position="66"/>
    </location>
</feature>
<sequence length="66" mass="7412">MNVPIANPRGDQQRIVQSEHLAFKLLSTNIGISSEKNPYGFKGGVGFRRQRCNGEDKLGIRRRSGR</sequence>
<protein>
    <submittedName>
        <fullName evidence="1">Uncharacterized protein</fullName>
    </submittedName>
</protein>